<dbReference type="PANTHER" id="PTHR45836:SF4">
    <property type="entry name" value="PROTEIN SLIT"/>
    <property type="match status" value="1"/>
</dbReference>
<dbReference type="Pfam" id="PF00054">
    <property type="entry name" value="Laminin_G_1"/>
    <property type="match status" value="1"/>
</dbReference>
<dbReference type="FunFam" id="2.10.25.10:FF:000045">
    <property type="entry name" value="Slit guidance ligand 2"/>
    <property type="match status" value="1"/>
</dbReference>
<dbReference type="Gene3D" id="3.80.10.10">
    <property type="entry name" value="Ribonuclease Inhibitor"/>
    <property type="match status" value="3"/>
</dbReference>
<evidence type="ECO:0000256" key="8">
    <source>
        <dbReference type="ARBA" id="ARBA00023157"/>
    </source>
</evidence>
<dbReference type="FunFam" id="3.80.10.10:FF:000770">
    <property type="entry name" value="Uncharacterized protein"/>
    <property type="match status" value="1"/>
</dbReference>
<dbReference type="FunFam" id="2.10.25.10:FF:000587">
    <property type="entry name" value="Slit 2"/>
    <property type="match status" value="1"/>
</dbReference>
<feature type="domain" description="CTCK" evidence="13">
    <location>
        <begin position="1027"/>
        <end position="1074"/>
    </location>
</feature>
<feature type="domain" description="EGF-like" evidence="15">
    <location>
        <begin position="607"/>
        <end position="644"/>
    </location>
</feature>
<feature type="domain" description="EGF-like" evidence="15">
    <location>
        <begin position="970"/>
        <end position="1009"/>
    </location>
</feature>
<feature type="region of interest" description="Disordered" evidence="11">
    <location>
        <begin position="1126"/>
        <end position="1452"/>
    </location>
</feature>
<dbReference type="SMART" id="SM00082">
    <property type="entry name" value="LRRCT"/>
    <property type="match status" value="3"/>
</dbReference>
<dbReference type="PROSITE" id="PS00010">
    <property type="entry name" value="ASX_HYDROXYL"/>
    <property type="match status" value="3"/>
</dbReference>
<feature type="disulfide bond" evidence="10">
    <location>
        <begin position="737"/>
        <end position="747"/>
    </location>
</feature>
<feature type="compositionally biased region" description="Basic and acidic residues" evidence="11">
    <location>
        <begin position="1324"/>
        <end position="1340"/>
    </location>
</feature>
<dbReference type="InterPro" id="IPR001791">
    <property type="entry name" value="Laminin_G"/>
</dbReference>
<evidence type="ECO:0000259" key="14">
    <source>
        <dbReference type="PROSITE" id="PS50025"/>
    </source>
</evidence>
<evidence type="ECO:0000256" key="3">
    <source>
        <dbReference type="ARBA" id="ARBA00022525"/>
    </source>
</evidence>
<dbReference type="InterPro" id="IPR032675">
    <property type="entry name" value="LRR_dom_sf"/>
</dbReference>
<dbReference type="GO" id="GO:0010631">
    <property type="term" value="P:epithelial cell migration"/>
    <property type="evidence" value="ECO:0007669"/>
    <property type="project" value="UniProtKB-ARBA"/>
</dbReference>
<dbReference type="InterPro" id="IPR051355">
    <property type="entry name" value="Notch/Slit_guidance"/>
</dbReference>
<dbReference type="SMART" id="SM00041">
    <property type="entry name" value="CT"/>
    <property type="match status" value="1"/>
</dbReference>
<dbReference type="GO" id="GO:0007411">
    <property type="term" value="P:axon guidance"/>
    <property type="evidence" value="ECO:0007669"/>
    <property type="project" value="UniProtKB-ARBA"/>
</dbReference>
<dbReference type="SMART" id="SM00179">
    <property type="entry name" value="EGF_CA"/>
    <property type="match status" value="6"/>
</dbReference>
<dbReference type="PROSITE" id="PS01186">
    <property type="entry name" value="EGF_2"/>
    <property type="match status" value="5"/>
</dbReference>
<dbReference type="PANTHER" id="PTHR45836">
    <property type="entry name" value="SLIT HOMOLOG"/>
    <property type="match status" value="1"/>
</dbReference>
<dbReference type="InterPro" id="IPR018097">
    <property type="entry name" value="EGF_Ca-bd_CS"/>
</dbReference>
<evidence type="ECO:0000256" key="5">
    <source>
        <dbReference type="ARBA" id="ARBA00022614"/>
    </source>
</evidence>
<feature type="region of interest" description="Disordered" evidence="11">
    <location>
        <begin position="1468"/>
        <end position="1529"/>
    </location>
</feature>
<feature type="compositionally biased region" description="Acidic residues" evidence="11">
    <location>
        <begin position="1495"/>
        <end position="1513"/>
    </location>
</feature>
<dbReference type="PROSITE" id="PS51450">
    <property type="entry name" value="LRR"/>
    <property type="match status" value="2"/>
</dbReference>
<evidence type="ECO:0000256" key="9">
    <source>
        <dbReference type="ARBA" id="ARBA00023180"/>
    </source>
</evidence>
<dbReference type="InterPro" id="IPR013032">
    <property type="entry name" value="EGF-like_CS"/>
</dbReference>
<dbReference type="SUPFAM" id="SSF52058">
    <property type="entry name" value="L domain-like"/>
    <property type="match status" value="2"/>
</dbReference>
<feature type="disulfide bond" evidence="10">
    <location>
        <begin position="674"/>
        <end position="683"/>
    </location>
</feature>
<keyword evidence="12" id="KW-0812">Transmembrane</keyword>
<dbReference type="FunFam" id="2.10.25.10:FF:000729">
    <property type="entry name" value="Blast:Protein slit"/>
    <property type="match status" value="1"/>
</dbReference>
<dbReference type="SUPFAM" id="SSF57196">
    <property type="entry name" value="EGF/Laminin"/>
    <property type="match status" value="5"/>
</dbReference>
<dbReference type="EMBL" id="CCAG010020342">
    <property type="status" value="NOT_ANNOTATED_CDS"/>
    <property type="molecule type" value="Genomic_DNA"/>
</dbReference>
<dbReference type="Pfam" id="PF01463">
    <property type="entry name" value="LRRCT"/>
    <property type="match status" value="3"/>
</dbReference>
<dbReference type="Gene3D" id="2.10.25.10">
    <property type="entry name" value="Laminin"/>
    <property type="match status" value="7"/>
</dbReference>
<dbReference type="GO" id="GO:0048565">
    <property type="term" value="P:digestive tract development"/>
    <property type="evidence" value="ECO:0007669"/>
    <property type="project" value="UniProtKB-ARBA"/>
</dbReference>
<dbReference type="GO" id="GO:0010160">
    <property type="term" value="P:formation of animal organ boundary"/>
    <property type="evidence" value="ECO:0007669"/>
    <property type="project" value="UniProtKB-ARBA"/>
</dbReference>
<evidence type="ECO:0000256" key="1">
    <source>
        <dbReference type="ARBA" id="ARBA00004613"/>
    </source>
</evidence>
<dbReference type="FunFam" id="2.10.25.10:FF:000556">
    <property type="entry name" value="Blast:Protein slit"/>
    <property type="match status" value="1"/>
</dbReference>
<proteinExistence type="predicted"/>
<feature type="compositionally biased region" description="Acidic residues" evidence="11">
    <location>
        <begin position="1182"/>
        <end position="1218"/>
    </location>
</feature>
<dbReference type="FunFam" id="2.10.25.10:FF:000172">
    <property type="entry name" value="FAT atypical cadherin 3"/>
    <property type="match status" value="1"/>
</dbReference>
<feature type="compositionally biased region" description="Acidic residues" evidence="11">
    <location>
        <begin position="1347"/>
        <end position="1364"/>
    </location>
</feature>
<feature type="domain" description="Laminin G" evidence="14">
    <location>
        <begin position="774"/>
        <end position="947"/>
    </location>
</feature>
<comment type="subcellular location">
    <subcellularLocation>
        <location evidence="1">Secreted</location>
    </subcellularLocation>
</comment>
<dbReference type="GO" id="GO:0071944">
    <property type="term" value="C:cell periphery"/>
    <property type="evidence" value="ECO:0007669"/>
    <property type="project" value="UniProtKB-ARBA"/>
</dbReference>
<keyword evidence="2" id="KW-0217">Developmental protein</keyword>
<dbReference type="GO" id="GO:0005576">
    <property type="term" value="C:extracellular region"/>
    <property type="evidence" value="ECO:0007669"/>
    <property type="project" value="UniProtKB-SubCell"/>
</dbReference>
<dbReference type="Pfam" id="PF01462">
    <property type="entry name" value="LRRNT"/>
    <property type="match status" value="2"/>
</dbReference>
<keyword evidence="4 10" id="KW-0245">EGF-like domain</keyword>
<feature type="compositionally biased region" description="Low complexity" evidence="11">
    <location>
        <begin position="1269"/>
        <end position="1279"/>
    </location>
</feature>
<dbReference type="PROSITE" id="PS50025">
    <property type="entry name" value="LAM_G_DOMAIN"/>
    <property type="match status" value="1"/>
</dbReference>
<dbReference type="Proteomes" id="UP000092444">
    <property type="component" value="Unassembled WGS sequence"/>
</dbReference>
<dbReference type="SUPFAM" id="SSF49899">
    <property type="entry name" value="Concanavalin A-like lectins/glucanases"/>
    <property type="match status" value="1"/>
</dbReference>
<dbReference type="PROSITE" id="PS01225">
    <property type="entry name" value="CTCK_2"/>
    <property type="match status" value="1"/>
</dbReference>
<feature type="compositionally biased region" description="Acidic residues" evidence="11">
    <location>
        <begin position="1236"/>
        <end position="1259"/>
    </location>
</feature>
<keyword evidence="12" id="KW-0472">Membrane</keyword>
<keyword evidence="12" id="KW-1133">Transmembrane helix</keyword>
<feature type="domain" description="EGF-like" evidence="15">
    <location>
        <begin position="531"/>
        <end position="566"/>
    </location>
</feature>
<dbReference type="SMART" id="SM00369">
    <property type="entry name" value="LRR_TYP"/>
    <property type="match status" value="7"/>
</dbReference>
<dbReference type="InterPro" id="IPR001611">
    <property type="entry name" value="Leu-rich_rpt"/>
</dbReference>
<dbReference type="FunFam" id="3.80.10.10:FF:000002">
    <property type="entry name" value="Slit guidance ligand 2"/>
    <property type="match status" value="1"/>
</dbReference>
<feature type="compositionally biased region" description="Acidic residues" evidence="11">
    <location>
        <begin position="1156"/>
        <end position="1167"/>
    </location>
</feature>
<evidence type="ECO:0000259" key="15">
    <source>
        <dbReference type="PROSITE" id="PS50026"/>
    </source>
</evidence>
<dbReference type="FunFam" id="3.80.10.10:FF:000004">
    <property type="entry name" value="Slit guidance ligand 2"/>
    <property type="match status" value="1"/>
</dbReference>
<dbReference type="GO" id="GO:0048495">
    <property type="term" value="F:Roundabout binding"/>
    <property type="evidence" value="ECO:0007669"/>
    <property type="project" value="TreeGrafter"/>
</dbReference>
<dbReference type="InterPro" id="IPR013320">
    <property type="entry name" value="ConA-like_dom_sf"/>
</dbReference>
<evidence type="ECO:0000313" key="16">
    <source>
        <dbReference type="EnsemblMetazoa" id="GMOY004522-PA"/>
    </source>
</evidence>
<sequence length="1771" mass="201132">MCSKTTLIASQYDEEIVCRLLLLNANEISCIRKDAFRDLHSLSLLSLYDNNIKTMANGTFDAMKSIQTLHLAKNPFICDCNLRWLADYLHKNPIETSGARCESPKRMHRRRIETLREEKFKCSWDEMRMKLSGECRIDTECPTLCQCDGTIVDCSGRGLKEIPRDIPLRTTELLLNDNELTRIKSDGLFGRLPHLVKLELKRNHIVTIEDNAFEGASRILDLQLVENKIKEISNKMFLGLHQLKSLNLYDNQISCVMPGSFEFLQSLSTLNLASNPFNCNCHLAWFSDWLRKRALLGGAARCATPSKVRDVQIKDLPHNEFKCTSDNNVGCLGDNYCPPACTCTGTVVRCSRNNLTEIPRGIPSETSELYLESNEITQIHLDRIRHLKALMRLDLSNNKINILSDFTFVNLTKLSTLIISYNNLQCLQRHALAGLNNLRVLSLHGNQISMMPEGSFDDLKSLTHIALGNNPLYCDCALKWFSDWIKLDYVEPGIARCAEPEYMKDKLILSTPSQNFVCKGRVNNEIMAKCDACYTYPCQNKAKCVALAQRDYQCLCQPGFHGKHCEFMIDACYGNPCRNNATCTVLEEGRFSCQCRPGYTGARCETNIDDCLGEVKCKNNATCIDGIESYTCECQPGFTGQYCDTKINFCSDDFNPCVNDAKCRDHFTHYTCECKPGFHGVNCTDNIDDCQNHICQNGGTCIDDINDYVCMCPEDFTGKYCEGHNMVSMMYPQTSPCQNHECKHGVCFQPNPSGSDYLCKCHPGYTGKWCEYLTSISFVHNNSFVEMEPLRTKPDANVTIVFSSTEQNGILMYDGQDAHWAVELFNGRIRISYDVGNYPVSTMYSFEMVADGKYHSVELLAIKKNFTLRVDRGPARSIINEGSNDYLKLTTPLYLGGLPPEPAQQAYKNWQLRNLTSFKGCMKEVWINHKLVDFENAALQQKITPGCALLEGENQEEDDDEQDFMDETPQMDPCENSKCRRGSRCVPNPSSRDGYHCKCKQGQKGRYCDQGEGTSTEPPTNTVASTCRKEQVREYYTENDCRSRQPLKYAKCVGGCGNQCCAAKIVRRRKSSLDLKLRLYSNVTISNSSNDKDSTSNSNNFNISNNFSLADSVRLTEKLFNSYTNGGGGKIIEGDHLRNNKTNKFSDMKEQVDYAGEYETEEEEEKEEQGTEKMQLNPSTDFYEDEDLLDDDENDHDDDDDDDDNEYDDEDGEYEDKESESLPEARGLKQPSNNEDITDKEEHDNNEEEVDMGYDEDDERLAVERPKVSSSRQYSSSSSMQDFMNEEGSGSDYLRNNYNRFKSNGKDKTRMDYITKYRRKHQKFITDRTRGGETEVDLRESSGNFANDDEDNDDDSDDDDEDSEGFFSSKRKSHSRYFRKNTNDAIKIISTPLGKVSIVYQPTPNQADEKPAESSDKKSTTFTDFDALSPDPESSHRLASSHPKITPVLTPDGKVALLYRGDSENTKYEPIRNLTTHKFNNKPESKSSSPTDNLDNSDSDDSASSVDFDDDELSTGFKPDNDNKNAFGLKTTTDAEGQAEILPAPEVAPTTGSFIIRPTDSVLPMINRPLSEVLGIKKNQFKQFRIKDSQAVITTETEERALGSLDHSDSTTLHFMTKVNLADYPTSARTRNFDFDFSRDNTMLDERSRHKQEQQIKDMLSGHTSSSNYANSQHKVEDIANEEILSKTEVVNLAIIPHFDEELERLQRLREYEGRRHHRQRHRHKQTEEDLSGIHCVMQVMMGIAAISTVFGMLGTFFKQRILDQIRLMHW</sequence>
<dbReference type="InterPro" id="IPR001881">
    <property type="entry name" value="EGF-like_Ca-bd_dom"/>
</dbReference>
<keyword evidence="17" id="KW-1185">Reference proteome</keyword>
<name>A0A1B0FKZ4_GLOMM</name>
<dbReference type="SMART" id="SM00181">
    <property type="entry name" value="EGF"/>
    <property type="match status" value="7"/>
</dbReference>
<dbReference type="SMART" id="SM00282">
    <property type="entry name" value="LamG"/>
    <property type="match status" value="1"/>
</dbReference>
<dbReference type="Pfam" id="PF00008">
    <property type="entry name" value="EGF"/>
    <property type="match status" value="4"/>
</dbReference>
<comment type="caution">
    <text evidence="10">Lacks conserved residue(s) required for the propagation of feature annotation.</text>
</comment>
<dbReference type="GO" id="GO:0051239">
    <property type="term" value="P:regulation of multicellular organismal process"/>
    <property type="evidence" value="ECO:0007669"/>
    <property type="project" value="UniProtKB-ARBA"/>
</dbReference>
<dbReference type="GO" id="GO:0016358">
    <property type="term" value="P:dendrite development"/>
    <property type="evidence" value="ECO:0007669"/>
    <property type="project" value="UniProtKB-ARBA"/>
</dbReference>
<feature type="compositionally biased region" description="Basic and acidic residues" evidence="11">
    <location>
        <begin position="1132"/>
        <end position="1152"/>
    </location>
</feature>
<feature type="domain" description="EGF-like" evidence="15">
    <location>
        <begin position="646"/>
        <end position="684"/>
    </location>
</feature>
<feature type="disulfide bond" evidence="10">
    <location>
        <begin position="634"/>
        <end position="643"/>
    </location>
</feature>
<dbReference type="PhylomeDB" id="A0A1B0FKZ4"/>
<dbReference type="GO" id="GO:0007498">
    <property type="term" value="P:mesoderm development"/>
    <property type="evidence" value="ECO:0007669"/>
    <property type="project" value="UniProtKB-ARBA"/>
</dbReference>
<dbReference type="InterPro" id="IPR000742">
    <property type="entry name" value="EGF"/>
</dbReference>
<organism evidence="16 17">
    <name type="scientific">Glossina morsitans morsitans</name>
    <name type="common">Savannah tsetse fly</name>
    <dbReference type="NCBI Taxonomy" id="37546"/>
    <lineage>
        <taxon>Eukaryota</taxon>
        <taxon>Metazoa</taxon>
        <taxon>Ecdysozoa</taxon>
        <taxon>Arthropoda</taxon>
        <taxon>Hexapoda</taxon>
        <taxon>Insecta</taxon>
        <taxon>Pterygota</taxon>
        <taxon>Neoptera</taxon>
        <taxon>Endopterygota</taxon>
        <taxon>Diptera</taxon>
        <taxon>Brachycera</taxon>
        <taxon>Muscomorpha</taxon>
        <taxon>Hippoboscoidea</taxon>
        <taxon>Glossinidae</taxon>
        <taxon>Glossina</taxon>
    </lineage>
</organism>
<dbReference type="Pfam" id="PF13855">
    <property type="entry name" value="LRR_8"/>
    <property type="match status" value="3"/>
</dbReference>
<dbReference type="InterPro" id="IPR000152">
    <property type="entry name" value="EGF-type_Asp/Asn_hydroxyl_site"/>
</dbReference>
<dbReference type="Gene3D" id="2.60.120.200">
    <property type="match status" value="1"/>
</dbReference>
<dbReference type="InterPro" id="IPR003591">
    <property type="entry name" value="Leu-rich_rpt_typical-subtyp"/>
</dbReference>
<feature type="disulfide bond" evidence="10">
    <location>
        <begin position="761"/>
        <end position="770"/>
    </location>
</feature>
<dbReference type="VEuPathDB" id="VectorBase:GMOY004522"/>
<feature type="disulfide bond" evidence="10">
    <location>
        <begin position="999"/>
        <end position="1008"/>
    </location>
</feature>
<dbReference type="STRING" id="37546.A0A1B0FKZ4"/>
<dbReference type="Pfam" id="PF12661">
    <property type="entry name" value="hEGF"/>
    <property type="match status" value="1"/>
</dbReference>
<keyword evidence="8 10" id="KW-1015">Disulfide bond</keyword>
<dbReference type="GO" id="GO:0048598">
    <property type="term" value="P:embryonic morphogenesis"/>
    <property type="evidence" value="ECO:0007669"/>
    <property type="project" value="UniProtKB-ARBA"/>
</dbReference>
<feature type="compositionally biased region" description="Basic residues" evidence="11">
    <location>
        <begin position="1369"/>
        <end position="1379"/>
    </location>
</feature>
<protein>
    <recommendedName>
        <fullName evidence="18">Protein slit</fullName>
    </recommendedName>
</protein>
<dbReference type="InterPro" id="IPR000483">
    <property type="entry name" value="Cys-rich_flank_reg_C"/>
</dbReference>
<feature type="disulfide bond" evidence="10">
    <location>
        <begin position="712"/>
        <end position="721"/>
    </location>
</feature>
<evidence type="ECO:0000256" key="2">
    <source>
        <dbReference type="ARBA" id="ARBA00022473"/>
    </source>
</evidence>
<accession>A0A1B0FKZ4</accession>
<dbReference type="CDD" id="cd00054">
    <property type="entry name" value="EGF_CA"/>
    <property type="match status" value="5"/>
</dbReference>
<evidence type="ECO:0000256" key="10">
    <source>
        <dbReference type="PROSITE-ProRule" id="PRU00076"/>
    </source>
</evidence>
<feature type="domain" description="EGF-like" evidence="15">
    <location>
        <begin position="733"/>
        <end position="771"/>
    </location>
</feature>
<dbReference type="FunFam" id="2.10.25.10:FF:000080">
    <property type="entry name" value="Neurogenic locus notch 1"/>
    <property type="match status" value="1"/>
</dbReference>
<reference evidence="16" key="1">
    <citation type="submission" date="2020-05" db="UniProtKB">
        <authorList>
            <consortium name="EnsemblMetazoa"/>
        </authorList>
    </citation>
    <scope>IDENTIFICATION</scope>
    <source>
        <strain evidence="16">Yale</strain>
    </source>
</reference>
<evidence type="ECO:0000259" key="13">
    <source>
        <dbReference type="PROSITE" id="PS01225"/>
    </source>
</evidence>
<dbReference type="SMART" id="SM00013">
    <property type="entry name" value="LRRNT"/>
    <property type="match status" value="2"/>
</dbReference>
<evidence type="ECO:0000256" key="6">
    <source>
        <dbReference type="ARBA" id="ARBA00022729"/>
    </source>
</evidence>
<dbReference type="GO" id="GO:0043005">
    <property type="term" value="C:neuron projection"/>
    <property type="evidence" value="ECO:0007669"/>
    <property type="project" value="UniProtKB-ARBA"/>
</dbReference>
<keyword evidence="3" id="KW-0964">Secreted</keyword>
<dbReference type="CDD" id="cd00110">
    <property type="entry name" value="LamG"/>
    <property type="match status" value="1"/>
</dbReference>
<feature type="compositionally biased region" description="Basic and acidic residues" evidence="11">
    <location>
        <begin position="1304"/>
        <end position="1315"/>
    </location>
</feature>
<dbReference type="GO" id="GO:0022407">
    <property type="term" value="P:regulation of cell-cell adhesion"/>
    <property type="evidence" value="ECO:0007669"/>
    <property type="project" value="UniProtKB-ARBA"/>
</dbReference>
<dbReference type="GO" id="GO:0048608">
    <property type="term" value="P:reproductive structure development"/>
    <property type="evidence" value="ECO:0007669"/>
    <property type="project" value="UniProtKB-ARBA"/>
</dbReference>
<feature type="disulfide bond" evidence="10">
    <location>
        <begin position="595"/>
        <end position="604"/>
    </location>
</feature>
<dbReference type="GO" id="GO:0008201">
    <property type="term" value="F:heparin binding"/>
    <property type="evidence" value="ECO:0007669"/>
    <property type="project" value="TreeGrafter"/>
</dbReference>
<dbReference type="GO" id="GO:0050919">
    <property type="term" value="P:negative chemotaxis"/>
    <property type="evidence" value="ECO:0007669"/>
    <property type="project" value="TreeGrafter"/>
</dbReference>
<feature type="transmembrane region" description="Helical" evidence="12">
    <location>
        <begin position="1737"/>
        <end position="1758"/>
    </location>
</feature>
<evidence type="ECO:0000313" key="17">
    <source>
        <dbReference type="Proteomes" id="UP000092444"/>
    </source>
</evidence>
<evidence type="ECO:0008006" key="18">
    <source>
        <dbReference type="Google" id="ProtNLM"/>
    </source>
</evidence>
<dbReference type="GO" id="GO:0048568">
    <property type="term" value="P:embryonic organ development"/>
    <property type="evidence" value="ECO:0007669"/>
    <property type="project" value="UniProtKB-ARBA"/>
</dbReference>
<dbReference type="GO" id="GO:0001764">
    <property type="term" value="P:neuron migration"/>
    <property type="evidence" value="ECO:0007669"/>
    <property type="project" value="UniProtKB-ARBA"/>
</dbReference>
<dbReference type="GO" id="GO:0048732">
    <property type="term" value="P:gland development"/>
    <property type="evidence" value="ECO:0007669"/>
    <property type="project" value="UniProtKB-ARBA"/>
</dbReference>
<dbReference type="GO" id="GO:0005509">
    <property type="term" value="F:calcium ion binding"/>
    <property type="evidence" value="ECO:0007669"/>
    <property type="project" value="InterPro"/>
</dbReference>
<evidence type="ECO:0000256" key="7">
    <source>
        <dbReference type="ARBA" id="ARBA00022737"/>
    </source>
</evidence>
<feature type="compositionally biased region" description="Basic and acidic residues" evidence="11">
    <location>
        <begin position="1407"/>
        <end position="1419"/>
    </location>
</feature>
<dbReference type="GO" id="GO:0007548">
    <property type="term" value="P:sex differentiation"/>
    <property type="evidence" value="ECO:0007669"/>
    <property type="project" value="UniProtKB-ARBA"/>
</dbReference>
<keyword evidence="9" id="KW-0325">Glycoprotein</keyword>
<dbReference type="EnsemblMetazoa" id="GMOY004522-RA">
    <property type="protein sequence ID" value="GMOY004522-PA"/>
    <property type="gene ID" value="GMOY004522"/>
</dbReference>
<feature type="domain" description="EGF-like" evidence="15">
    <location>
        <begin position="686"/>
        <end position="722"/>
    </location>
</feature>
<feature type="disulfide bond" evidence="10">
    <location>
        <begin position="556"/>
        <end position="565"/>
    </location>
</feature>
<keyword evidence="6" id="KW-0732">Signal</keyword>
<dbReference type="InterPro" id="IPR006207">
    <property type="entry name" value="Cys_knot_C"/>
</dbReference>
<evidence type="ECO:0000256" key="4">
    <source>
        <dbReference type="ARBA" id="ARBA00022536"/>
    </source>
</evidence>
<evidence type="ECO:0000256" key="11">
    <source>
        <dbReference type="SAM" id="MobiDB-lite"/>
    </source>
</evidence>
<dbReference type="PROSITE" id="PS00022">
    <property type="entry name" value="EGF_1"/>
    <property type="match status" value="7"/>
</dbReference>
<dbReference type="InterPro" id="IPR000372">
    <property type="entry name" value="LRRNT"/>
</dbReference>
<keyword evidence="5" id="KW-0433">Leucine-rich repeat</keyword>
<dbReference type="GO" id="GO:0009986">
    <property type="term" value="C:cell surface"/>
    <property type="evidence" value="ECO:0007669"/>
    <property type="project" value="UniProtKB-ARBA"/>
</dbReference>
<evidence type="ECO:0000256" key="12">
    <source>
        <dbReference type="SAM" id="Phobius"/>
    </source>
</evidence>
<keyword evidence="7" id="KW-0677">Repeat</keyword>
<feature type="domain" description="EGF-like" evidence="15">
    <location>
        <begin position="568"/>
        <end position="605"/>
    </location>
</feature>
<dbReference type="PROSITE" id="PS50026">
    <property type="entry name" value="EGF_3"/>
    <property type="match status" value="7"/>
</dbReference>
<dbReference type="FunFam" id="2.60.120.200:FF:000134">
    <property type="entry name" value="Slit 2"/>
    <property type="match status" value="1"/>
</dbReference>
<dbReference type="GO" id="GO:0008347">
    <property type="term" value="P:glial cell migration"/>
    <property type="evidence" value="ECO:0007669"/>
    <property type="project" value="UniProtKB-ARBA"/>
</dbReference>
<dbReference type="PROSITE" id="PS01187">
    <property type="entry name" value="EGF_CA"/>
    <property type="match status" value="2"/>
</dbReference>
<feature type="disulfide bond" evidence="10">
    <location>
        <begin position="742"/>
        <end position="759"/>
    </location>
</feature>